<keyword evidence="2" id="KW-0863">Zinc-finger</keyword>
<evidence type="ECO:0000256" key="3">
    <source>
        <dbReference type="ARBA" id="ARBA00022833"/>
    </source>
</evidence>
<gene>
    <name evidence="5" type="ORF">BB559_004061</name>
</gene>
<dbReference type="PANTHER" id="PTHR13363:SF5">
    <property type="entry name" value="E3 UBIQUITIN-PROTEIN LIGASE RNF123"/>
    <property type="match status" value="1"/>
</dbReference>
<accession>A0A2T9YGW6</accession>
<dbReference type="Proteomes" id="UP000245699">
    <property type="component" value="Unassembled WGS sequence"/>
</dbReference>
<dbReference type="AlphaFoldDB" id="A0A2T9YGW6"/>
<evidence type="ECO:0000256" key="1">
    <source>
        <dbReference type="ARBA" id="ARBA00022723"/>
    </source>
</evidence>
<dbReference type="PANTHER" id="PTHR13363">
    <property type="entry name" value="RING FINGER AND SRY DOMAIN-CONTAINING"/>
    <property type="match status" value="1"/>
</dbReference>
<dbReference type="SMART" id="SM00449">
    <property type="entry name" value="SPRY"/>
    <property type="match status" value="1"/>
</dbReference>
<dbReference type="InterPro" id="IPR045129">
    <property type="entry name" value="RNF123/RKP/RSPRY1"/>
</dbReference>
<dbReference type="Gene3D" id="2.60.120.920">
    <property type="match status" value="1"/>
</dbReference>
<evidence type="ECO:0000256" key="2">
    <source>
        <dbReference type="ARBA" id="ARBA00022771"/>
    </source>
</evidence>
<reference evidence="5 6" key="1">
    <citation type="journal article" date="2018" name="MBio">
        <title>Comparative Genomics Reveals the Core Gene Toolbox for the Fungus-Insect Symbiosis.</title>
        <authorList>
            <person name="Wang Y."/>
            <person name="Stata M."/>
            <person name="Wang W."/>
            <person name="Stajich J.E."/>
            <person name="White M.M."/>
            <person name="Moncalvo J.M."/>
        </authorList>
    </citation>
    <scope>NUCLEOTIDE SEQUENCE [LARGE SCALE GENOMIC DNA]</scope>
    <source>
        <strain evidence="5 6">AUS-77-4</strain>
    </source>
</reference>
<dbReference type="EMBL" id="MBFT01000407">
    <property type="protein sequence ID" value="PVU91592.1"/>
    <property type="molecule type" value="Genomic_DNA"/>
</dbReference>
<dbReference type="SUPFAM" id="SSF49899">
    <property type="entry name" value="Concanavalin A-like lectins/glucanases"/>
    <property type="match status" value="1"/>
</dbReference>
<dbReference type="PROSITE" id="PS50188">
    <property type="entry name" value="B302_SPRY"/>
    <property type="match status" value="1"/>
</dbReference>
<dbReference type="InterPro" id="IPR001870">
    <property type="entry name" value="B30.2/SPRY"/>
</dbReference>
<keyword evidence="3" id="KW-0862">Zinc</keyword>
<dbReference type="STRING" id="61424.A0A2T9YGW6"/>
<keyword evidence="6" id="KW-1185">Reference proteome</keyword>
<sequence>MSWEFLTVYSPIPASKPLDRQSYSVVLLTNGLIQIGWCSDRSVFYPTCGKGVGDNFESASYDGFRAQKWHGLLSNSDYGNRWMIGDIISTTIDLAKGEVEFFRNGKSLGVAFGPSVSKTNPQMLTLPSNRTWYPAITLSSNQGIQFLDFTAPPVSTPFISEYSKSPTHYPLIITGSENSVSTSFRFTEDPAFSFYDDKLSFPIIFAQIPKTNDYLGFAFINLQVIFNFNSEYTEEKLVSTSFGDFGYGRWFYFMFSEIECTVDVSFICKLVWNSITSSTLLPTFKSNNSLIIDDYKNANISTIPNRQIYVLDLENDLYNKWISIFLDYETGDAKLQVGNQEVRTAYFTEKTHLSISENQPISSEIKDLDIDRSIYLEADLERSLLAGTNDDSMGYKKLGVLWHTKGVLAFQAKH</sequence>
<keyword evidence="1" id="KW-0479">Metal-binding</keyword>
<evidence type="ECO:0000259" key="4">
    <source>
        <dbReference type="PROSITE" id="PS50188"/>
    </source>
</evidence>
<feature type="domain" description="B30.2/SPRY" evidence="4">
    <location>
        <begin position="1"/>
        <end position="154"/>
    </location>
</feature>
<dbReference type="InterPro" id="IPR003877">
    <property type="entry name" value="SPRY_dom"/>
</dbReference>
<dbReference type="GO" id="GO:0005737">
    <property type="term" value="C:cytoplasm"/>
    <property type="evidence" value="ECO:0007669"/>
    <property type="project" value="TreeGrafter"/>
</dbReference>
<dbReference type="GO" id="GO:0051603">
    <property type="term" value="P:proteolysis involved in protein catabolic process"/>
    <property type="evidence" value="ECO:0007669"/>
    <property type="project" value="TreeGrafter"/>
</dbReference>
<evidence type="ECO:0000313" key="6">
    <source>
        <dbReference type="Proteomes" id="UP000245699"/>
    </source>
</evidence>
<dbReference type="Pfam" id="PF00622">
    <property type="entry name" value="SPRY"/>
    <property type="match status" value="1"/>
</dbReference>
<dbReference type="InterPro" id="IPR043136">
    <property type="entry name" value="B30.2/SPRY_sf"/>
</dbReference>
<evidence type="ECO:0000313" key="5">
    <source>
        <dbReference type="EMBL" id="PVU91592.1"/>
    </source>
</evidence>
<dbReference type="GO" id="GO:0004842">
    <property type="term" value="F:ubiquitin-protein transferase activity"/>
    <property type="evidence" value="ECO:0007669"/>
    <property type="project" value="InterPro"/>
</dbReference>
<proteinExistence type="predicted"/>
<protein>
    <recommendedName>
        <fullName evidence="4">B30.2/SPRY domain-containing protein</fullName>
    </recommendedName>
</protein>
<dbReference type="OrthoDB" id="2967263at2759"/>
<comment type="caution">
    <text evidence="5">The sequence shown here is derived from an EMBL/GenBank/DDBJ whole genome shotgun (WGS) entry which is preliminary data.</text>
</comment>
<organism evidence="5 6">
    <name type="scientific">Furculomyces boomerangus</name>
    <dbReference type="NCBI Taxonomy" id="61424"/>
    <lineage>
        <taxon>Eukaryota</taxon>
        <taxon>Fungi</taxon>
        <taxon>Fungi incertae sedis</taxon>
        <taxon>Zoopagomycota</taxon>
        <taxon>Kickxellomycotina</taxon>
        <taxon>Harpellomycetes</taxon>
        <taxon>Harpellales</taxon>
        <taxon>Harpellaceae</taxon>
        <taxon>Furculomyces</taxon>
    </lineage>
</organism>
<name>A0A2T9YGW6_9FUNG</name>
<dbReference type="GO" id="GO:0008270">
    <property type="term" value="F:zinc ion binding"/>
    <property type="evidence" value="ECO:0007669"/>
    <property type="project" value="UniProtKB-KW"/>
</dbReference>
<dbReference type="InterPro" id="IPR013320">
    <property type="entry name" value="ConA-like_dom_sf"/>
</dbReference>